<dbReference type="PANTHER" id="PTHR33939:SF1">
    <property type="entry name" value="DUF4371 DOMAIN-CONTAINING PROTEIN"/>
    <property type="match status" value="1"/>
</dbReference>
<dbReference type="EMBL" id="JAPWTJ010000179">
    <property type="protein sequence ID" value="KAJ8981511.1"/>
    <property type="molecule type" value="Genomic_DNA"/>
</dbReference>
<organism evidence="1 2">
    <name type="scientific">Molorchus minor</name>
    <dbReference type="NCBI Taxonomy" id="1323400"/>
    <lineage>
        <taxon>Eukaryota</taxon>
        <taxon>Metazoa</taxon>
        <taxon>Ecdysozoa</taxon>
        <taxon>Arthropoda</taxon>
        <taxon>Hexapoda</taxon>
        <taxon>Insecta</taxon>
        <taxon>Pterygota</taxon>
        <taxon>Neoptera</taxon>
        <taxon>Endopterygota</taxon>
        <taxon>Coleoptera</taxon>
        <taxon>Polyphaga</taxon>
        <taxon>Cucujiformia</taxon>
        <taxon>Chrysomeloidea</taxon>
        <taxon>Cerambycidae</taxon>
        <taxon>Lamiinae</taxon>
        <taxon>Monochamini</taxon>
        <taxon>Molorchus</taxon>
    </lineage>
</organism>
<evidence type="ECO:0000313" key="1">
    <source>
        <dbReference type="EMBL" id="KAJ8981511.1"/>
    </source>
</evidence>
<sequence>MAATDATCSGFVTSRKRRHLTNEELQMIKNVYEGIRARNLNIGTPEAVDICTSLTKVCDHLWIFLNELPTLNKIEAAVARDENLPKVSRKLLLRTRHEMNFHHLKRNRKSLLLIEKTKLWYGEEVIWKKGFSPGLKAPSGRGRRLIITHIGSDSGFLENGLNVFESRRTRDYHEDMNSALFETWFSSVLSSIKTGAIVVMDNASYHSRQTEKLPKSAWQKFILLSTYRVMFSTITR</sequence>
<proteinExistence type="predicted"/>
<evidence type="ECO:0008006" key="3">
    <source>
        <dbReference type="Google" id="ProtNLM"/>
    </source>
</evidence>
<gene>
    <name evidence="1" type="ORF">NQ317_011747</name>
</gene>
<dbReference type="Proteomes" id="UP001162164">
    <property type="component" value="Unassembled WGS sequence"/>
</dbReference>
<accession>A0ABQ9JTD0</accession>
<reference evidence="1" key="1">
    <citation type="journal article" date="2023" name="Insect Mol. Biol.">
        <title>Genome sequencing provides insights into the evolution of gene families encoding plant cell wall-degrading enzymes in longhorned beetles.</title>
        <authorList>
            <person name="Shin N.R."/>
            <person name="Okamura Y."/>
            <person name="Kirsch R."/>
            <person name="Pauchet Y."/>
        </authorList>
    </citation>
    <scope>NUCLEOTIDE SEQUENCE</scope>
    <source>
        <strain evidence="1">MMC_N1</strain>
    </source>
</reference>
<protein>
    <recommendedName>
        <fullName evidence="3">Tc1-like transposase DDE domain-containing protein</fullName>
    </recommendedName>
</protein>
<name>A0ABQ9JTD0_9CUCU</name>
<dbReference type="PANTHER" id="PTHR33939">
    <property type="entry name" value="PROTEIN CBG22215"/>
    <property type="match status" value="1"/>
</dbReference>
<evidence type="ECO:0000313" key="2">
    <source>
        <dbReference type="Proteomes" id="UP001162164"/>
    </source>
</evidence>
<comment type="caution">
    <text evidence="1">The sequence shown here is derived from an EMBL/GenBank/DDBJ whole genome shotgun (WGS) entry which is preliminary data.</text>
</comment>
<keyword evidence="2" id="KW-1185">Reference proteome</keyword>